<sequence length="110" mass="12142">MYAQKGSVEPQGAKANYGTIVSKLRTAIARHKAAFPHLAAIEDFLSVSMPDTDKDRDYLLRLEELCSFLDRLSTGSYVIRHLHNNLCSDVEAARSGLPVGQDTPYIHLPG</sequence>
<accession>A0ABR6VP18</accession>
<protein>
    <submittedName>
        <fullName evidence="1">Uncharacterized protein</fullName>
    </submittedName>
</protein>
<evidence type="ECO:0000313" key="2">
    <source>
        <dbReference type="Proteomes" id="UP000659698"/>
    </source>
</evidence>
<dbReference type="EMBL" id="JACOAF010000011">
    <property type="protein sequence ID" value="MBC3538934.1"/>
    <property type="molecule type" value="Genomic_DNA"/>
</dbReference>
<comment type="caution">
    <text evidence="1">The sequence shown here is derived from an EMBL/GenBank/DDBJ whole genome shotgun (WGS) entry which is preliminary data.</text>
</comment>
<dbReference type="RefSeq" id="WP_186633601.1">
    <property type="nucleotide sequence ID" value="NZ_JACOAF010000011.1"/>
</dbReference>
<keyword evidence="2" id="KW-1185">Reference proteome</keyword>
<reference evidence="1 2" key="1">
    <citation type="journal article" date="2019" name="Int. J. Syst. Evol. Microbiol.">
        <title>Rufibacter sediminis sp. nov., isolated from freshwater lake sediment.</title>
        <authorList>
            <person name="Qu J.H."/>
            <person name="Zhang L.J."/>
            <person name="Fu Y.H."/>
            <person name="Li H.F."/>
        </authorList>
    </citation>
    <scope>NUCLEOTIDE SEQUENCE [LARGE SCALE GENOMIC DNA]</scope>
    <source>
        <strain evidence="1 2">H-1</strain>
    </source>
</reference>
<dbReference type="Proteomes" id="UP000659698">
    <property type="component" value="Unassembled WGS sequence"/>
</dbReference>
<gene>
    <name evidence="1" type="ORF">H7U12_04525</name>
</gene>
<proteinExistence type="predicted"/>
<organism evidence="1 2">
    <name type="scientific">Rufibacter sediminis</name>
    <dbReference type="NCBI Taxonomy" id="2762756"/>
    <lineage>
        <taxon>Bacteria</taxon>
        <taxon>Pseudomonadati</taxon>
        <taxon>Bacteroidota</taxon>
        <taxon>Cytophagia</taxon>
        <taxon>Cytophagales</taxon>
        <taxon>Hymenobacteraceae</taxon>
        <taxon>Rufibacter</taxon>
    </lineage>
</organism>
<evidence type="ECO:0000313" key="1">
    <source>
        <dbReference type="EMBL" id="MBC3538934.1"/>
    </source>
</evidence>
<name>A0ABR6VP18_9BACT</name>